<evidence type="ECO:0000256" key="4">
    <source>
        <dbReference type="ARBA" id="ARBA00022723"/>
    </source>
</evidence>
<evidence type="ECO:0000256" key="1">
    <source>
        <dbReference type="ARBA" id="ARBA00001954"/>
    </source>
</evidence>
<keyword evidence="8" id="KW-0560">Oxidoreductase</keyword>
<dbReference type="EMBL" id="HBIU01030491">
    <property type="protein sequence ID" value="CAE0635331.1"/>
    <property type="molecule type" value="Transcribed_RNA"/>
</dbReference>
<accession>A0A7S4D913</accession>
<sequence length="245" mass="26760">MGNARSLIFRQLFEAESSTYTYILGCPSTKEAIIIDPVDLTAERDAQFIREMGLTLVYAANTHVHADHVTGSGKLKQIFNVAESELPVRSVIAEVSGAQADVKVNDGDVISFGTRSVRVLSTPGHTDGCLSYVLDDNSMVFTGDALLIRGCGRTDFQQGSAETLYNSVHSKIFTLPDSCLVYPAHDYKGRTCSSVGEEKTHNLRLTKPLEEFKEIMDNLGLPYPKKIDASLPANMVCGLYEEGTT</sequence>
<organism evidence="15">
    <name type="scientific">Heterosigma akashiwo</name>
    <name type="common">Chromophytic alga</name>
    <name type="synonym">Heterosigma carterae</name>
    <dbReference type="NCBI Taxonomy" id="2829"/>
    <lineage>
        <taxon>Eukaryota</taxon>
        <taxon>Sar</taxon>
        <taxon>Stramenopiles</taxon>
        <taxon>Ochrophyta</taxon>
        <taxon>Raphidophyceae</taxon>
        <taxon>Chattonellales</taxon>
        <taxon>Chattonellaceae</taxon>
        <taxon>Heterosigma</taxon>
    </lineage>
</organism>
<protein>
    <recommendedName>
        <fullName evidence="12">persulfide dioxygenase</fullName>
        <ecNumber evidence="12">1.13.11.18</ecNumber>
    </recommendedName>
    <alternativeName>
        <fullName evidence="13">Sulfur dioxygenase ETHE1</fullName>
    </alternativeName>
</protein>
<dbReference type="EC" id="1.13.11.18" evidence="12"/>
<dbReference type="InterPro" id="IPR001279">
    <property type="entry name" value="Metallo-B-lactamas"/>
</dbReference>
<dbReference type="Gene3D" id="3.60.15.10">
    <property type="entry name" value="Ribonuclease Z/Hydroxyacylglutathione hydrolase-like"/>
    <property type="match status" value="1"/>
</dbReference>
<evidence type="ECO:0000256" key="11">
    <source>
        <dbReference type="ARBA" id="ARBA00050990"/>
    </source>
</evidence>
<dbReference type="SUPFAM" id="SSF56281">
    <property type="entry name" value="Metallo-hydrolase/oxidoreductase"/>
    <property type="match status" value="1"/>
</dbReference>
<dbReference type="PANTHER" id="PTHR43084">
    <property type="entry name" value="PERSULFIDE DIOXYGENASE ETHE1"/>
    <property type="match status" value="1"/>
</dbReference>
<evidence type="ECO:0000256" key="10">
    <source>
        <dbReference type="ARBA" id="ARBA00023128"/>
    </source>
</evidence>
<evidence type="ECO:0000256" key="7">
    <source>
        <dbReference type="ARBA" id="ARBA00022990"/>
    </source>
</evidence>
<evidence type="ECO:0000256" key="12">
    <source>
        <dbReference type="ARBA" id="ARBA00066686"/>
    </source>
</evidence>
<name>A0A7S4D913_HETAK</name>
<dbReference type="AlphaFoldDB" id="A0A7S4D913"/>
<dbReference type="GO" id="GO:0070813">
    <property type="term" value="P:hydrogen sulfide metabolic process"/>
    <property type="evidence" value="ECO:0007669"/>
    <property type="project" value="TreeGrafter"/>
</dbReference>
<comment type="cofactor">
    <cofactor evidence="1">
        <name>Fe(2+)</name>
        <dbReference type="ChEBI" id="CHEBI:29033"/>
    </cofactor>
</comment>
<dbReference type="GO" id="GO:0046872">
    <property type="term" value="F:metal ion binding"/>
    <property type="evidence" value="ECO:0007669"/>
    <property type="project" value="UniProtKB-KW"/>
</dbReference>
<evidence type="ECO:0000256" key="2">
    <source>
        <dbReference type="ARBA" id="ARBA00004173"/>
    </source>
</evidence>
<comment type="subcellular location">
    <subcellularLocation>
        <location evidence="2">Mitochondrion</location>
    </subcellularLocation>
</comment>
<keyword evidence="9" id="KW-0408">Iron</keyword>
<dbReference type="CDD" id="cd07724">
    <property type="entry name" value="POD-like_MBL-fold"/>
    <property type="match status" value="1"/>
</dbReference>
<keyword evidence="6" id="KW-0223">Dioxygenase</keyword>
<dbReference type="InterPro" id="IPR036866">
    <property type="entry name" value="RibonucZ/Hydroxyglut_hydro"/>
</dbReference>
<evidence type="ECO:0000256" key="8">
    <source>
        <dbReference type="ARBA" id="ARBA00023002"/>
    </source>
</evidence>
<keyword evidence="7" id="KW-0007">Acetylation</keyword>
<comment type="catalytic activity">
    <reaction evidence="11">
        <text>S-sulfanylglutathione + O2 + H2O = sulfite + glutathione + 2 H(+)</text>
        <dbReference type="Rhea" id="RHEA:12981"/>
        <dbReference type="ChEBI" id="CHEBI:15377"/>
        <dbReference type="ChEBI" id="CHEBI:15378"/>
        <dbReference type="ChEBI" id="CHEBI:15379"/>
        <dbReference type="ChEBI" id="CHEBI:17359"/>
        <dbReference type="ChEBI" id="CHEBI:57925"/>
        <dbReference type="ChEBI" id="CHEBI:58905"/>
        <dbReference type="EC" id="1.13.11.18"/>
    </reaction>
</comment>
<evidence type="ECO:0000256" key="5">
    <source>
        <dbReference type="ARBA" id="ARBA00022946"/>
    </source>
</evidence>
<dbReference type="GO" id="GO:0050313">
    <property type="term" value="F:sulfur dioxygenase activity"/>
    <property type="evidence" value="ECO:0007669"/>
    <property type="project" value="UniProtKB-EC"/>
</dbReference>
<evidence type="ECO:0000259" key="14">
    <source>
        <dbReference type="SMART" id="SM00849"/>
    </source>
</evidence>
<dbReference type="Pfam" id="PF00753">
    <property type="entry name" value="Lactamase_B"/>
    <property type="match status" value="1"/>
</dbReference>
<reference evidence="15" key="1">
    <citation type="submission" date="2021-01" db="EMBL/GenBank/DDBJ databases">
        <authorList>
            <person name="Corre E."/>
            <person name="Pelletier E."/>
            <person name="Niang G."/>
            <person name="Scheremetjew M."/>
            <person name="Finn R."/>
            <person name="Kale V."/>
            <person name="Holt S."/>
            <person name="Cochrane G."/>
            <person name="Meng A."/>
            <person name="Brown T."/>
            <person name="Cohen L."/>
        </authorList>
    </citation>
    <scope>NUCLEOTIDE SEQUENCE</scope>
    <source>
        <strain evidence="15">CCMP3107</strain>
    </source>
</reference>
<gene>
    <name evidence="15" type="ORF">HAKA00212_LOCUS14072</name>
</gene>
<keyword evidence="4" id="KW-0479">Metal-binding</keyword>
<dbReference type="PANTHER" id="PTHR43084:SF1">
    <property type="entry name" value="PERSULFIDE DIOXYGENASE ETHE1, MITOCHONDRIAL"/>
    <property type="match status" value="1"/>
</dbReference>
<dbReference type="SMART" id="SM00849">
    <property type="entry name" value="Lactamase_B"/>
    <property type="match status" value="1"/>
</dbReference>
<keyword evidence="5" id="KW-0809">Transit peptide</keyword>
<evidence type="ECO:0000256" key="9">
    <source>
        <dbReference type="ARBA" id="ARBA00023004"/>
    </source>
</evidence>
<comment type="similarity">
    <text evidence="3">Belongs to the metallo-beta-lactamase superfamily. Glyoxalase II family.</text>
</comment>
<keyword evidence="10" id="KW-0496">Mitochondrion</keyword>
<proteinExistence type="inferred from homology"/>
<evidence type="ECO:0000256" key="6">
    <source>
        <dbReference type="ARBA" id="ARBA00022964"/>
    </source>
</evidence>
<evidence type="ECO:0000313" key="15">
    <source>
        <dbReference type="EMBL" id="CAE0635331.1"/>
    </source>
</evidence>
<dbReference type="GO" id="GO:0006749">
    <property type="term" value="P:glutathione metabolic process"/>
    <property type="evidence" value="ECO:0007669"/>
    <property type="project" value="InterPro"/>
</dbReference>
<feature type="domain" description="Metallo-beta-lactamase" evidence="14">
    <location>
        <begin position="18"/>
        <end position="185"/>
    </location>
</feature>
<evidence type="ECO:0000256" key="13">
    <source>
        <dbReference type="ARBA" id="ARBA00077964"/>
    </source>
</evidence>
<dbReference type="GO" id="GO:0005739">
    <property type="term" value="C:mitochondrion"/>
    <property type="evidence" value="ECO:0007669"/>
    <property type="project" value="UniProtKB-SubCell"/>
</dbReference>
<dbReference type="InterPro" id="IPR051682">
    <property type="entry name" value="Mito_Persulfide_Diox"/>
</dbReference>
<dbReference type="InterPro" id="IPR044528">
    <property type="entry name" value="POD-like_MBL-fold"/>
</dbReference>
<dbReference type="FunFam" id="3.60.15.10:FF:000013">
    <property type="entry name" value="Persulfide dioxygenase ETHE1, mitochondrial"/>
    <property type="match status" value="1"/>
</dbReference>
<evidence type="ECO:0000256" key="3">
    <source>
        <dbReference type="ARBA" id="ARBA00006759"/>
    </source>
</evidence>